<gene>
    <name evidence="2" type="ORF">B5F17_03395</name>
</gene>
<evidence type="ECO:0000256" key="1">
    <source>
        <dbReference type="SAM" id="Phobius"/>
    </source>
</evidence>
<accession>A0A1Y4LHP1</accession>
<reference evidence="3" key="1">
    <citation type="submission" date="2017-04" db="EMBL/GenBank/DDBJ databases">
        <title>Function of individual gut microbiota members based on whole genome sequencing of pure cultures obtained from chicken caecum.</title>
        <authorList>
            <person name="Medvecky M."/>
            <person name="Cejkova D."/>
            <person name="Polansky O."/>
            <person name="Karasova D."/>
            <person name="Kubasova T."/>
            <person name="Cizek A."/>
            <person name="Rychlik I."/>
        </authorList>
    </citation>
    <scope>NUCLEOTIDE SEQUENCE [LARGE SCALE GENOMIC DNA]</scope>
    <source>
        <strain evidence="3">An180</strain>
    </source>
</reference>
<dbReference type="AlphaFoldDB" id="A0A1Y4LHP1"/>
<dbReference type="EMBL" id="NFKK01000003">
    <property type="protein sequence ID" value="OUP53642.1"/>
    <property type="molecule type" value="Genomic_DNA"/>
</dbReference>
<sequence length="183" mass="20139">MPWCPHCKTEYQAGITKCADCGADLVDHLPQEQLVFDGQPVFLTEVHHDAEAVLLVQLLQDNGIPVLQHGCNEADHLSMLYTGATLCGQKLYVSSHQLTQAKEIVQAYQSKKGDFLYDPDAFTQSDDSESVNIDGKDDKSNPHPRKLIRLAIICAISLLIGFQSPVRGILVFLVLSCAAYLLS</sequence>
<proteinExistence type="predicted"/>
<evidence type="ECO:0000313" key="2">
    <source>
        <dbReference type="EMBL" id="OUP53642.1"/>
    </source>
</evidence>
<name>A0A1Y4LHP1_9FIRM</name>
<dbReference type="Proteomes" id="UP000195897">
    <property type="component" value="Unassembled WGS sequence"/>
</dbReference>
<evidence type="ECO:0008006" key="4">
    <source>
        <dbReference type="Google" id="ProtNLM"/>
    </source>
</evidence>
<protein>
    <recommendedName>
        <fullName evidence="4">DUF2007 domain-containing protein</fullName>
    </recommendedName>
</protein>
<keyword evidence="1" id="KW-0472">Membrane</keyword>
<feature type="transmembrane region" description="Helical" evidence="1">
    <location>
        <begin position="150"/>
        <end position="182"/>
    </location>
</feature>
<keyword evidence="1" id="KW-1133">Transmembrane helix</keyword>
<comment type="caution">
    <text evidence="2">The sequence shown here is derived from an EMBL/GenBank/DDBJ whole genome shotgun (WGS) entry which is preliminary data.</text>
</comment>
<organism evidence="2 3">
    <name type="scientific">Butyricicoccus pullicaecorum</name>
    <dbReference type="NCBI Taxonomy" id="501571"/>
    <lineage>
        <taxon>Bacteria</taxon>
        <taxon>Bacillati</taxon>
        <taxon>Bacillota</taxon>
        <taxon>Clostridia</taxon>
        <taxon>Eubacteriales</taxon>
        <taxon>Butyricicoccaceae</taxon>
        <taxon>Butyricicoccus</taxon>
    </lineage>
</organism>
<evidence type="ECO:0000313" key="3">
    <source>
        <dbReference type="Proteomes" id="UP000195897"/>
    </source>
</evidence>
<keyword evidence="1" id="KW-0812">Transmembrane</keyword>